<name>A0A0F4GFF7_9PEZI</name>
<dbReference type="EMBL" id="LAFY01000836">
    <property type="protein sequence ID" value="KJX96058.1"/>
    <property type="molecule type" value="Genomic_DNA"/>
</dbReference>
<dbReference type="PANTHER" id="PTHR43861">
    <property type="entry name" value="TRANS-ACONITATE 2-METHYLTRANSFERASE-RELATED"/>
    <property type="match status" value="1"/>
</dbReference>
<organism evidence="4 5">
    <name type="scientific">Zymoseptoria brevis</name>
    <dbReference type="NCBI Taxonomy" id="1047168"/>
    <lineage>
        <taxon>Eukaryota</taxon>
        <taxon>Fungi</taxon>
        <taxon>Dikarya</taxon>
        <taxon>Ascomycota</taxon>
        <taxon>Pezizomycotina</taxon>
        <taxon>Dothideomycetes</taxon>
        <taxon>Dothideomycetidae</taxon>
        <taxon>Mycosphaerellales</taxon>
        <taxon>Mycosphaerellaceae</taxon>
        <taxon>Zymoseptoria</taxon>
    </lineage>
</organism>
<dbReference type="Gene3D" id="3.40.50.150">
    <property type="entry name" value="Vaccinia Virus protein VP39"/>
    <property type="match status" value="1"/>
</dbReference>
<dbReference type="InterPro" id="IPR041698">
    <property type="entry name" value="Methyltransf_25"/>
</dbReference>
<dbReference type="Proteomes" id="UP000033647">
    <property type="component" value="Unassembled WGS sequence"/>
</dbReference>
<accession>A0A0F4GFF7</accession>
<dbReference type="InterPro" id="IPR029063">
    <property type="entry name" value="SAM-dependent_MTases_sf"/>
</dbReference>
<reference evidence="4 5" key="1">
    <citation type="submission" date="2015-03" db="EMBL/GenBank/DDBJ databases">
        <title>RNA-seq based gene annotation and comparative genomics of four Zymoseptoria species reveal species-specific pathogenicity related genes and transposable element activity.</title>
        <authorList>
            <person name="Grandaubert J."/>
            <person name="Bhattacharyya A."/>
            <person name="Stukenbrock E.H."/>
        </authorList>
    </citation>
    <scope>NUCLEOTIDE SEQUENCE [LARGE SCALE GENOMIC DNA]</scope>
    <source>
        <strain evidence="4 5">Zb18110</strain>
    </source>
</reference>
<comment type="caution">
    <text evidence="4">The sequence shown here is derived from an EMBL/GenBank/DDBJ whole genome shotgun (WGS) entry which is preliminary data.</text>
</comment>
<evidence type="ECO:0000313" key="5">
    <source>
        <dbReference type="Proteomes" id="UP000033647"/>
    </source>
</evidence>
<feature type="domain" description="Methyltransferase" evidence="3">
    <location>
        <begin position="55"/>
        <end position="146"/>
    </location>
</feature>
<protein>
    <submittedName>
        <fullName evidence="4">Type 11 methyltransferase like protein</fullName>
    </submittedName>
</protein>
<evidence type="ECO:0000259" key="3">
    <source>
        <dbReference type="Pfam" id="PF13649"/>
    </source>
</evidence>
<keyword evidence="2 4" id="KW-0808">Transferase</keyword>
<evidence type="ECO:0000256" key="2">
    <source>
        <dbReference type="ARBA" id="ARBA00022679"/>
    </source>
</evidence>
<dbReference type="Pfam" id="PF13649">
    <property type="entry name" value="Methyltransf_25"/>
    <property type="match status" value="1"/>
</dbReference>
<dbReference type="GO" id="GO:0032259">
    <property type="term" value="P:methylation"/>
    <property type="evidence" value="ECO:0007669"/>
    <property type="project" value="UniProtKB-KW"/>
</dbReference>
<dbReference type="OrthoDB" id="540004at2759"/>
<dbReference type="AlphaFoldDB" id="A0A0F4GFF7"/>
<dbReference type="STRING" id="1047168.A0A0F4GFF7"/>
<evidence type="ECO:0000256" key="1">
    <source>
        <dbReference type="ARBA" id="ARBA00022603"/>
    </source>
</evidence>
<dbReference type="CDD" id="cd02440">
    <property type="entry name" value="AdoMet_MTases"/>
    <property type="match status" value="1"/>
</dbReference>
<keyword evidence="1 4" id="KW-0489">Methyltransferase</keyword>
<keyword evidence="5" id="KW-1185">Reference proteome</keyword>
<sequence>MDDNPKEIVRQAYDNLADWYLSWVLTQSSPRETYARKVLSNSLTSLAQNDTPPHILELGCGPGVPITRLLLDAGAHVTANDISSRQIQMAKTRCPTAAFHLGDMTALSFPAETFSGVTCFYTLFHLPREEQKTMLVRIREWLKPGGLFVFNLAAEIDEEEIYGEMMGHGMFWSSFGVEGSQTMVREAGLEVVDAVVVKAGEGGGIEEGDPDYGVEFLWVTARKGSG</sequence>
<dbReference type="GO" id="GO:0008168">
    <property type="term" value="F:methyltransferase activity"/>
    <property type="evidence" value="ECO:0007669"/>
    <property type="project" value="UniProtKB-KW"/>
</dbReference>
<proteinExistence type="predicted"/>
<evidence type="ECO:0000313" key="4">
    <source>
        <dbReference type="EMBL" id="KJX96058.1"/>
    </source>
</evidence>
<gene>
    <name evidence="4" type="ORF">TI39_contig844g00025</name>
</gene>
<dbReference type="PANTHER" id="PTHR43861:SF1">
    <property type="entry name" value="TRANS-ACONITATE 2-METHYLTRANSFERASE"/>
    <property type="match status" value="1"/>
</dbReference>
<dbReference type="SUPFAM" id="SSF53335">
    <property type="entry name" value="S-adenosyl-L-methionine-dependent methyltransferases"/>
    <property type="match status" value="1"/>
</dbReference>